<dbReference type="PROSITE" id="PS50253">
    <property type="entry name" value="COX3"/>
    <property type="match status" value="1"/>
</dbReference>
<reference evidence="15" key="1">
    <citation type="submission" date="2020-02" db="EMBL/GenBank/DDBJ databases">
        <authorList>
            <person name="Meier V. D."/>
        </authorList>
    </citation>
    <scope>NUCLEOTIDE SEQUENCE</scope>
    <source>
        <strain evidence="15">AVDCRST_MAG17</strain>
    </source>
</reference>
<evidence type="ECO:0000256" key="7">
    <source>
        <dbReference type="ARBA" id="ARBA00023136"/>
    </source>
</evidence>
<evidence type="ECO:0000256" key="1">
    <source>
        <dbReference type="ARBA" id="ARBA00004651"/>
    </source>
</evidence>
<feature type="compositionally biased region" description="Basic and acidic residues" evidence="12">
    <location>
        <begin position="20"/>
        <end position="31"/>
    </location>
</feature>
<sequence>METSSAALGYAPLREPAGPTHDEHGPPEANRSSRVDAQFLGMLLFIISEVMLFGAFFTAYFFIRVVGGAEWPAAGTELPVAIAGVNTAILISSSFTMHWALESAKAENRAGMRVGLLITLLLGATFLCIQINEYVHLDFGPASSAQGTIFYGLTGLHGAHVAVGLLLLLFATIRAFRGHFSPTEHRGVEVPGIYWHFVDVMWIVVFATIYIL</sequence>
<evidence type="ECO:0000256" key="6">
    <source>
        <dbReference type="ARBA" id="ARBA00022989"/>
    </source>
</evidence>
<accession>A0A6J4SWC7</accession>
<keyword evidence="7 13" id="KW-0472">Membrane</keyword>
<dbReference type="FunFam" id="1.20.120.80:FF:000001">
    <property type="entry name" value="Cytochrome (Ubi)quinol oxidase subunit III"/>
    <property type="match status" value="1"/>
</dbReference>
<evidence type="ECO:0000256" key="13">
    <source>
        <dbReference type="SAM" id="Phobius"/>
    </source>
</evidence>
<dbReference type="GO" id="GO:0005886">
    <property type="term" value="C:plasma membrane"/>
    <property type="evidence" value="ECO:0007669"/>
    <property type="project" value="UniProtKB-SubCell"/>
</dbReference>
<dbReference type="EC" id="7.1.1.9" evidence="3"/>
<dbReference type="InterPro" id="IPR000298">
    <property type="entry name" value="Cyt_c_oxidase-like_su3"/>
</dbReference>
<dbReference type="EMBL" id="CADCVV010000133">
    <property type="protein sequence ID" value="CAA9507190.1"/>
    <property type="molecule type" value="Genomic_DNA"/>
</dbReference>
<evidence type="ECO:0000256" key="4">
    <source>
        <dbReference type="ARBA" id="ARBA00022475"/>
    </source>
</evidence>
<keyword evidence="5 11" id="KW-0812">Transmembrane</keyword>
<evidence type="ECO:0000256" key="3">
    <source>
        <dbReference type="ARBA" id="ARBA00012949"/>
    </source>
</evidence>
<keyword evidence="15" id="KW-0560">Oxidoreductase</keyword>
<name>A0A6J4SWC7_9ACTN</name>
<evidence type="ECO:0000256" key="10">
    <source>
        <dbReference type="ARBA" id="ARBA00047816"/>
    </source>
</evidence>
<feature type="transmembrane region" description="Helical" evidence="13">
    <location>
        <begin position="149"/>
        <end position="171"/>
    </location>
</feature>
<evidence type="ECO:0000256" key="2">
    <source>
        <dbReference type="ARBA" id="ARBA00010581"/>
    </source>
</evidence>
<comment type="subcellular location">
    <subcellularLocation>
        <location evidence="1 11">Cell membrane</location>
        <topology evidence="1 11">Multi-pass membrane protein</topology>
    </subcellularLocation>
</comment>
<gene>
    <name evidence="15" type="ORF">AVDCRST_MAG17-1752</name>
</gene>
<feature type="region of interest" description="Disordered" evidence="12">
    <location>
        <begin position="11"/>
        <end position="31"/>
    </location>
</feature>
<evidence type="ECO:0000256" key="5">
    <source>
        <dbReference type="ARBA" id="ARBA00022692"/>
    </source>
</evidence>
<evidence type="ECO:0000256" key="8">
    <source>
        <dbReference type="ARBA" id="ARBA00031400"/>
    </source>
</evidence>
<evidence type="ECO:0000259" key="14">
    <source>
        <dbReference type="PROSITE" id="PS50253"/>
    </source>
</evidence>
<dbReference type="InterPro" id="IPR035973">
    <property type="entry name" value="Cyt_c_oxidase_su3-like_sf"/>
</dbReference>
<dbReference type="AlphaFoldDB" id="A0A6J4SWC7"/>
<evidence type="ECO:0000256" key="11">
    <source>
        <dbReference type="RuleBase" id="RU003376"/>
    </source>
</evidence>
<keyword evidence="4" id="KW-1003">Cell membrane</keyword>
<feature type="transmembrane region" description="Helical" evidence="13">
    <location>
        <begin position="192"/>
        <end position="211"/>
    </location>
</feature>
<dbReference type="PANTHER" id="PTHR11403">
    <property type="entry name" value="CYTOCHROME C OXIDASE SUBUNIT III"/>
    <property type="match status" value="1"/>
</dbReference>
<keyword evidence="6 13" id="KW-1133">Transmembrane helix</keyword>
<feature type="transmembrane region" description="Helical" evidence="13">
    <location>
        <begin position="113"/>
        <end position="137"/>
    </location>
</feature>
<dbReference type="GO" id="GO:0019646">
    <property type="term" value="P:aerobic electron transport chain"/>
    <property type="evidence" value="ECO:0007669"/>
    <property type="project" value="InterPro"/>
</dbReference>
<organism evidence="15">
    <name type="scientific">uncultured Solirubrobacterales bacterium</name>
    <dbReference type="NCBI Taxonomy" id="768556"/>
    <lineage>
        <taxon>Bacteria</taxon>
        <taxon>Bacillati</taxon>
        <taxon>Actinomycetota</taxon>
        <taxon>Thermoleophilia</taxon>
        <taxon>Solirubrobacterales</taxon>
        <taxon>environmental samples</taxon>
    </lineage>
</organism>
<dbReference type="Pfam" id="PF00510">
    <property type="entry name" value="COX3"/>
    <property type="match status" value="1"/>
</dbReference>
<evidence type="ECO:0000313" key="15">
    <source>
        <dbReference type="EMBL" id="CAA9507190.1"/>
    </source>
</evidence>
<feature type="domain" description="Heme-copper oxidase subunit III family profile" evidence="14">
    <location>
        <begin position="40"/>
        <end position="212"/>
    </location>
</feature>
<dbReference type="PANTHER" id="PTHR11403:SF2">
    <property type="entry name" value="CYTOCHROME BO(3) UBIQUINOL OXIDASE SUBUNIT 3"/>
    <property type="match status" value="1"/>
</dbReference>
<protein>
    <recommendedName>
        <fullName evidence="3">cytochrome-c oxidase</fullName>
        <ecNumber evidence="3">7.1.1.9</ecNumber>
    </recommendedName>
    <alternativeName>
        <fullName evidence="8">Cytochrome aa3 subunit 3</fullName>
    </alternativeName>
    <alternativeName>
        <fullName evidence="9">Cytochrome c oxidase polypeptide III</fullName>
    </alternativeName>
</protein>
<dbReference type="SUPFAM" id="SSF81452">
    <property type="entry name" value="Cytochrome c oxidase subunit III-like"/>
    <property type="match status" value="1"/>
</dbReference>
<comment type="similarity">
    <text evidence="2 11">Belongs to the cytochrome c oxidase subunit 3 family.</text>
</comment>
<feature type="transmembrane region" description="Helical" evidence="13">
    <location>
        <begin position="39"/>
        <end position="63"/>
    </location>
</feature>
<evidence type="ECO:0000256" key="12">
    <source>
        <dbReference type="SAM" id="MobiDB-lite"/>
    </source>
</evidence>
<dbReference type="InterPro" id="IPR024791">
    <property type="entry name" value="Cyt_c/ubiquinol_Oxase_su3"/>
</dbReference>
<comment type="catalytic activity">
    <reaction evidence="10">
        <text>4 Fe(II)-[cytochrome c] + O2 + 8 H(+)(in) = 4 Fe(III)-[cytochrome c] + 2 H2O + 4 H(+)(out)</text>
        <dbReference type="Rhea" id="RHEA:11436"/>
        <dbReference type="Rhea" id="RHEA-COMP:10350"/>
        <dbReference type="Rhea" id="RHEA-COMP:14399"/>
        <dbReference type="ChEBI" id="CHEBI:15377"/>
        <dbReference type="ChEBI" id="CHEBI:15378"/>
        <dbReference type="ChEBI" id="CHEBI:15379"/>
        <dbReference type="ChEBI" id="CHEBI:29033"/>
        <dbReference type="ChEBI" id="CHEBI:29034"/>
        <dbReference type="EC" id="7.1.1.9"/>
    </reaction>
</comment>
<proteinExistence type="inferred from homology"/>
<dbReference type="GO" id="GO:0016491">
    <property type="term" value="F:oxidoreductase activity"/>
    <property type="evidence" value="ECO:0007669"/>
    <property type="project" value="UniProtKB-KW"/>
</dbReference>
<feature type="transmembrane region" description="Helical" evidence="13">
    <location>
        <begin position="78"/>
        <end position="101"/>
    </location>
</feature>
<dbReference type="Gene3D" id="1.20.120.80">
    <property type="entry name" value="Cytochrome c oxidase, subunit III, four-helix bundle"/>
    <property type="match status" value="1"/>
</dbReference>
<evidence type="ECO:0000256" key="9">
    <source>
        <dbReference type="ARBA" id="ARBA00031625"/>
    </source>
</evidence>
<dbReference type="InterPro" id="IPR013833">
    <property type="entry name" value="Cyt_c_oxidase_su3_a-hlx"/>
</dbReference>
<dbReference type="CDD" id="cd00386">
    <property type="entry name" value="Heme_Cu_Oxidase_III_like"/>
    <property type="match status" value="1"/>
</dbReference>
<dbReference type="GO" id="GO:0004129">
    <property type="term" value="F:cytochrome-c oxidase activity"/>
    <property type="evidence" value="ECO:0007669"/>
    <property type="project" value="UniProtKB-EC"/>
</dbReference>